<evidence type="ECO:0000256" key="1">
    <source>
        <dbReference type="SAM" id="Coils"/>
    </source>
</evidence>
<dbReference type="EMBL" id="QGNW01000177">
    <property type="protein sequence ID" value="RVW88073.1"/>
    <property type="molecule type" value="Genomic_DNA"/>
</dbReference>
<organism evidence="4 5">
    <name type="scientific">Vitis vinifera</name>
    <name type="common">Grape</name>
    <dbReference type="NCBI Taxonomy" id="29760"/>
    <lineage>
        <taxon>Eukaryota</taxon>
        <taxon>Viridiplantae</taxon>
        <taxon>Streptophyta</taxon>
        <taxon>Embryophyta</taxon>
        <taxon>Tracheophyta</taxon>
        <taxon>Spermatophyta</taxon>
        <taxon>Magnoliopsida</taxon>
        <taxon>eudicotyledons</taxon>
        <taxon>Gunneridae</taxon>
        <taxon>Pentapetalae</taxon>
        <taxon>rosids</taxon>
        <taxon>Vitales</taxon>
        <taxon>Vitaceae</taxon>
        <taxon>Viteae</taxon>
        <taxon>Vitis</taxon>
    </lineage>
</organism>
<evidence type="ECO:0000259" key="3">
    <source>
        <dbReference type="Pfam" id="PF22936"/>
    </source>
</evidence>
<comment type="caution">
    <text evidence="4">The sequence shown here is derived from an EMBL/GenBank/DDBJ whole genome shotgun (WGS) entry which is preliminary data.</text>
</comment>
<dbReference type="InterPro" id="IPR054722">
    <property type="entry name" value="PolX-like_BBD"/>
</dbReference>
<gene>
    <name evidence="4" type="ORF">CK203_044419</name>
</gene>
<dbReference type="Pfam" id="PF14223">
    <property type="entry name" value="Retrotran_gag_2"/>
    <property type="match status" value="1"/>
</dbReference>
<reference evidence="4 5" key="1">
    <citation type="journal article" date="2018" name="PLoS Genet.">
        <title>Population sequencing reveals clonal diversity and ancestral inbreeding in the grapevine cultivar Chardonnay.</title>
        <authorList>
            <person name="Roach M.J."/>
            <person name="Johnson D.L."/>
            <person name="Bohlmann J."/>
            <person name="van Vuuren H.J."/>
            <person name="Jones S.J."/>
            <person name="Pretorius I.S."/>
            <person name="Schmidt S.A."/>
            <person name="Borneman A.R."/>
        </authorList>
    </citation>
    <scope>NUCLEOTIDE SEQUENCE [LARGE SCALE GENOMIC DNA]</scope>
    <source>
        <strain evidence="5">cv. Chardonnay</strain>
        <tissue evidence="4">Leaf</tissue>
    </source>
</reference>
<evidence type="ECO:0000313" key="4">
    <source>
        <dbReference type="EMBL" id="RVW88073.1"/>
    </source>
</evidence>
<dbReference type="PANTHER" id="PTHR34676">
    <property type="entry name" value="DUF4219 DOMAIN-CONTAINING PROTEIN-RELATED"/>
    <property type="match status" value="1"/>
</dbReference>
<name>A0A438HUC3_VITVI</name>
<evidence type="ECO:0000256" key="2">
    <source>
        <dbReference type="SAM" id="MobiDB-lite"/>
    </source>
</evidence>
<feature type="coiled-coil region" evidence="1">
    <location>
        <begin position="262"/>
        <end position="303"/>
    </location>
</feature>
<dbReference type="Pfam" id="PF22936">
    <property type="entry name" value="Pol_BBD"/>
    <property type="match status" value="1"/>
</dbReference>
<feature type="region of interest" description="Disordered" evidence="2">
    <location>
        <begin position="164"/>
        <end position="216"/>
    </location>
</feature>
<keyword evidence="1" id="KW-0175">Coiled coil</keyword>
<feature type="domain" description="Retrovirus-related Pol polyprotein from transposon TNT 1-94-like beta-barrel" evidence="3">
    <location>
        <begin position="451"/>
        <end position="526"/>
    </location>
</feature>
<accession>A0A438HUC3</accession>
<dbReference type="Proteomes" id="UP000288805">
    <property type="component" value="Unassembled WGS sequence"/>
</dbReference>
<sequence>MDRSENEASENNARAMYSIFNAISTDEFRRIATCTSAKEAWDILQVTHEGTNAVKVSKLQMLTSRFETIRMDDHETSGEFNAKLMDIVNSSFNLGEPISNSKVVRKILRSLPERFRAKVTAIEESKDVDSLKIDELVGSLQTFEMTLVSPRKAKGIALKAIKEESLSSESEDDEENVGGVTMHLNVPQRKKDKKAMQVTWSDSESNQSSEKESNGSEECTNFIAFVASVNEEPLLKEASTYETLYKECLSLKQEQVKWKASKKILINEVDVLKGEKKALLDKIAFIENEHLEVKEKCDVLKSEIQMFKDALSLRKEELHPNSKRLNELINSGRKSFDKRGLGFLGENATPSSSKTVFVKPCEKESPKKTQSQIKRLTNLMNECHALKNRLLNENKRVSKKSSKISHNGELKGSTLNEKTKISNVKQIWVKKNELKCFVVHTALRAIESHSWYLDSGCSHHMTRNKSLFTSFTEFDGGNVTFGDGNMARVKGKGTICAPNIPNLEEVLYAEGLKANLISISQMCENEFNVQFSQNLCKVFDLNDVCVMIGLRTCDNCYVVSQKSPSSSSLVCGSSKIACVNHLLKHRLLQNEKEHLIVKVRIDRGRKLDDANVVDRLKNHVLHSRSKHVDIKHQFIQDLVEDKIVSLEFFFYGGSNC</sequence>
<dbReference type="PANTHER" id="PTHR34676:SF8">
    <property type="entry name" value="TRANSMEMBRANE PROTEIN"/>
    <property type="match status" value="1"/>
</dbReference>
<protein>
    <recommendedName>
        <fullName evidence="3">Retrovirus-related Pol polyprotein from transposon TNT 1-94-like beta-barrel domain-containing protein</fullName>
    </recommendedName>
</protein>
<evidence type="ECO:0000313" key="5">
    <source>
        <dbReference type="Proteomes" id="UP000288805"/>
    </source>
</evidence>
<dbReference type="AlphaFoldDB" id="A0A438HUC3"/>
<proteinExistence type="predicted"/>